<dbReference type="Pfam" id="PF14020">
    <property type="entry name" value="DUF4236"/>
    <property type="match status" value="1"/>
</dbReference>
<keyword evidence="4" id="KW-1185">Reference proteome</keyword>
<dbReference type="EMBL" id="WJIE01000001">
    <property type="protein sequence ID" value="MRG90323.1"/>
    <property type="molecule type" value="Genomic_DNA"/>
</dbReference>
<organism evidence="3 4">
    <name type="scientific">Polyangium spumosum</name>
    <dbReference type="NCBI Taxonomy" id="889282"/>
    <lineage>
        <taxon>Bacteria</taxon>
        <taxon>Pseudomonadati</taxon>
        <taxon>Myxococcota</taxon>
        <taxon>Polyangia</taxon>
        <taxon>Polyangiales</taxon>
        <taxon>Polyangiaceae</taxon>
        <taxon>Polyangium</taxon>
    </lineage>
</organism>
<reference evidence="3 4" key="1">
    <citation type="submission" date="2019-10" db="EMBL/GenBank/DDBJ databases">
        <title>A soil myxobacterium in the family Polyangiaceae.</title>
        <authorList>
            <person name="Li Y."/>
            <person name="Wang J."/>
        </authorList>
    </citation>
    <scope>NUCLEOTIDE SEQUENCE [LARGE SCALE GENOMIC DNA]</scope>
    <source>
        <strain evidence="3 4">DSM 14734</strain>
    </source>
</reference>
<evidence type="ECO:0000313" key="3">
    <source>
        <dbReference type="EMBL" id="MRG90323.1"/>
    </source>
</evidence>
<gene>
    <name evidence="3" type="ORF">GF068_00055</name>
</gene>
<sequence>MSLRFRKSIKIPGGFRVNLSSRGIGASWGVPGFRVGTGPSGPRAHFGLPGTGLHWSQNLGAGQRVGSSAGAQYQQMLAAQHDPSRALYHQPIPDEVQLHEQHLRALTTLHHEGWSPWDWRQIAASPPPPPPQPYRQNHREAAALQALQAHRPSVLGKLTGADRRLDELQQAVHVARAQDEQEYAAHYAAYMNELDRWKWFQRTAQGVLSGDPEACQAVLDHLGPFQAFQQLGSSLNVCITRPWCVEAWLTANDQSVLPVEAVSYTSTGRISRKTMPTQRYWSIYQDHVCSAALRIAREVFAILRIPVTLVHVAYPWTNSQTGLPDRYPILSVAFDIETFFQLRLEAIDPSDSMANFEHRMEHKKNSGLDRIEPLTPDDLERSEA</sequence>
<accession>A0A6N7PE42</accession>
<dbReference type="OrthoDB" id="983149at2"/>
<comment type="caution">
    <text evidence="3">The sequence shown here is derived from an EMBL/GenBank/DDBJ whole genome shotgun (WGS) entry which is preliminary data.</text>
</comment>
<dbReference type="Proteomes" id="UP000440224">
    <property type="component" value="Unassembled WGS sequence"/>
</dbReference>
<dbReference type="InterPro" id="IPR025330">
    <property type="entry name" value="DUF4236"/>
</dbReference>
<feature type="domain" description="DUF4236" evidence="2">
    <location>
        <begin position="3"/>
        <end position="56"/>
    </location>
</feature>
<protein>
    <submittedName>
        <fullName evidence="3">DUF4236 domain-containing protein</fullName>
    </submittedName>
</protein>
<evidence type="ECO:0000313" key="4">
    <source>
        <dbReference type="Proteomes" id="UP000440224"/>
    </source>
</evidence>
<evidence type="ECO:0000259" key="2">
    <source>
        <dbReference type="Pfam" id="PF14020"/>
    </source>
</evidence>
<proteinExistence type="predicted"/>
<dbReference type="AlphaFoldDB" id="A0A6N7PE42"/>
<dbReference type="RefSeq" id="WP_153817250.1">
    <property type="nucleotide sequence ID" value="NZ_WJIE01000001.1"/>
</dbReference>
<evidence type="ECO:0000256" key="1">
    <source>
        <dbReference type="SAM" id="MobiDB-lite"/>
    </source>
</evidence>
<feature type="region of interest" description="Disordered" evidence="1">
    <location>
        <begin position="365"/>
        <end position="384"/>
    </location>
</feature>
<name>A0A6N7PE42_9BACT</name>